<evidence type="ECO:0000313" key="2">
    <source>
        <dbReference type="Proteomes" id="UP001324287"/>
    </source>
</evidence>
<evidence type="ECO:0000313" key="1">
    <source>
        <dbReference type="EMBL" id="WRL61990.1"/>
    </source>
</evidence>
<accession>A0ABZ1AYW2</accession>
<gene>
    <name evidence="1" type="ORF">U6N30_18095</name>
</gene>
<dbReference type="Proteomes" id="UP001324287">
    <property type="component" value="Chromosome"/>
</dbReference>
<proteinExistence type="predicted"/>
<name>A0ABZ1AYW2_9ACTN</name>
<protein>
    <submittedName>
        <fullName evidence="1">Uncharacterized protein</fullName>
    </submittedName>
</protein>
<keyword evidence="2" id="KW-1185">Reference proteome</keyword>
<dbReference type="RefSeq" id="WP_324273348.1">
    <property type="nucleotide sequence ID" value="NZ_CP141261.1"/>
</dbReference>
<organism evidence="1 2">
    <name type="scientific">Blastococcus brunescens</name>
    <dbReference type="NCBI Taxonomy" id="1564165"/>
    <lineage>
        <taxon>Bacteria</taxon>
        <taxon>Bacillati</taxon>
        <taxon>Actinomycetota</taxon>
        <taxon>Actinomycetes</taxon>
        <taxon>Geodermatophilales</taxon>
        <taxon>Geodermatophilaceae</taxon>
        <taxon>Blastococcus</taxon>
    </lineage>
</organism>
<sequence>MSTDLVVVGPPEVALIRTYDGDRVFLAEHSAQDGVLTVPLPPGTRSVEAVTGGGVTLGRVDLLGHAVDFGD</sequence>
<dbReference type="EMBL" id="CP141261">
    <property type="protein sequence ID" value="WRL61990.1"/>
    <property type="molecule type" value="Genomic_DNA"/>
</dbReference>
<reference evidence="1 2" key="1">
    <citation type="submission" date="2023-12" db="EMBL/GenBank/DDBJ databases">
        <title>Blastococcus brunescens sp. nov., an actonobacterium isolated from sandstone collected in sahara desert.</title>
        <authorList>
            <person name="Gtari M."/>
            <person name="Ghodhbane F."/>
        </authorList>
    </citation>
    <scope>NUCLEOTIDE SEQUENCE [LARGE SCALE GENOMIC DNA]</scope>
    <source>
        <strain evidence="1 2">BMG 8361</strain>
    </source>
</reference>